<dbReference type="EMBL" id="ML119141">
    <property type="protein sequence ID" value="RPB10667.1"/>
    <property type="molecule type" value="Genomic_DNA"/>
</dbReference>
<organism evidence="2 3">
    <name type="scientific">Morchella conica CCBAS932</name>
    <dbReference type="NCBI Taxonomy" id="1392247"/>
    <lineage>
        <taxon>Eukaryota</taxon>
        <taxon>Fungi</taxon>
        <taxon>Dikarya</taxon>
        <taxon>Ascomycota</taxon>
        <taxon>Pezizomycotina</taxon>
        <taxon>Pezizomycetes</taxon>
        <taxon>Pezizales</taxon>
        <taxon>Morchellaceae</taxon>
        <taxon>Morchella</taxon>
    </lineage>
</organism>
<gene>
    <name evidence="2" type="ORF">P167DRAFT_575983</name>
</gene>
<evidence type="ECO:0000313" key="2">
    <source>
        <dbReference type="EMBL" id="RPB10667.1"/>
    </source>
</evidence>
<name>A0A3N4KJC5_9PEZI</name>
<dbReference type="OrthoDB" id="10452862at2759"/>
<protein>
    <submittedName>
        <fullName evidence="2">Uncharacterized protein</fullName>
    </submittedName>
</protein>
<evidence type="ECO:0000313" key="3">
    <source>
        <dbReference type="Proteomes" id="UP000277580"/>
    </source>
</evidence>
<dbReference type="AlphaFoldDB" id="A0A3N4KJC5"/>
<keyword evidence="3" id="KW-1185">Reference proteome</keyword>
<reference evidence="2 3" key="1">
    <citation type="journal article" date="2018" name="Nat. Ecol. Evol.">
        <title>Pezizomycetes genomes reveal the molecular basis of ectomycorrhizal truffle lifestyle.</title>
        <authorList>
            <person name="Murat C."/>
            <person name="Payen T."/>
            <person name="Noel B."/>
            <person name="Kuo A."/>
            <person name="Morin E."/>
            <person name="Chen J."/>
            <person name="Kohler A."/>
            <person name="Krizsan K."/>
            <person name="Balestrini R."/>
            <person name="Da Silva C."/>
            <person name="Montanini B."/>
            <person name="Hainaut M."/>
            <person name="Levati E."/>
            <person name="Barry K.W."/>
            <person name="Belfiori B."/>
            <person name="Cichocki N."/>
            <person name="Clum A."/>
            <person name="Dockter R.B."/>
            <person name="Fauchery L."/>
            <person name="Guy J."/>
            <person name="Iotti M."/>
            <person name="Le Tacon F."/>
            <person name="Lindquist E.A."/>
            <person name="Lipzen A."/>
            <person name="Malagnac F."/>
            <person name="Mello A."/>
            <person name="Molinier V."/>
            <person name="Miyauchi S."/>
            <person name="Poulain J."/>
            <person name="Riccioni C."/>
            <person name="Rubini A."/>
            <person name="Sitrit Y."/>
            <person name="Splivallo R."/>
            <person name="Traeger S."/>
            <person name="Wang M."/>
            <person name="Zifcakova L."/>
            <person name="Wipf D."/>
            <person name="Zambonelli A."/>
            <person name="Paolocci F."/>
            <person name="Nowrousian M."/>
            <person name="Ottonello S."/>
            <person name="Baldrian P."/>
            <person name="Spatafora J.W."/>
            <person name="Henrissat B."/>
            <person name="Nagy L.G."/>
            <person name="Aury J.M."/>
            <person name="Wincker P."/>
            <person name="Grigoriev I.V."/>
            <person name="Bonfante P."/>
            <person name="Martin F.M."/>
        </authorList>
    </citation>
    <scope>NUCLEOTIDE SEQUENCE [LARGE SCALE GENOMIC DNA]</scope>
    <source>
        <strain evidence="2 3">CCBAS932</strain>
    </source>
</reference>
<proteinExistence type="predicted"/>
<sequence length="150" mass="16671">MSNLPSPSTTTQEGLGPSAAEDHAAPRESNAFKEAVAPEPLVPNVVVLNTSTAREFSTTRGPRHGTPVWREAMDWHRISWHIARCMYINGQISVGGKRAFSILRNPPCQRCQRSGRECWIRDPEKETLVKLDKCGECLRLGGKPCIFDSL</sequence>
<feature type="compositionally biased region" description="Polar residues" evidence="1">
    <location>
        <begin position="1"/>
        <end position="13"/>
    </location>
</feature>
<dbReference type="InParanoid" id="A0A3N4KJC5"/>
<feature type="region of interest" description="Disordered" evidence="1">
    <location>
        <begin position="1"/>
        <end position="36"/>
    </location>
</feature>
<evidence type="ECO:0000256" key="1">
    <source>
        <dbReference type="SAM" id="MobiDB-lite"/>
    </source>
</evidence>
<dbReference type="Proteomes" id="UP000277580">
    <property type="component" value="Unassembled WGS sequence"/>
</dbReference>
<accession>A0A3N4KJC5</accession>